<evidence type="ECO:0000256" key="2">
    <source>
        <dbReference type="ARBA" id="ARBA00022723"/>
    </source>
</evidence>
<dbReference type="Gene3D" id="3.90.1590.10">
    <property type="entry name" value="glutathione-dependent formaldehyde- activating enzyme (gfa)"/>
    <property type="match status" value="1"/>
</dbReference>
<sequence length="177" mass="18871">MTVLSGGCLCGALRYEARSPPLRVTLCHCRFCQRVTGSSHLVEPLFARDDLHVTAGTPTVYRHRSDGSGRHLDLHFCAVCGTTLFMTFERFPGLCGVYAGTLDDPAAIEVRPDNAKQVFVASARPEAVLLPGLATFDGPAMDAAGQPQAPFVHDALHLVGRRGNEPFPGGIGESQPG</sequence>
<dbReference type="SUPFAM" id="SSF51316">
    <property type="entry name" value="Mss4-like"/>
    <property type="match status" value="1"/>
</dbReference>
<evidence type="ECO:0000313" key="6">
    <source>
        <dbReference type="EMBL" id="MEN3230323.1"/>
    </source>
</evidence>
<keyword evidence="2" id="KW-0479">Metal-binding</keyword>
<comment type="caution">
    <text evidence="6">The sequence shown here is derived from an EMBL/GenBank/DDBJ whole genome shotgun (WGS) entry which is preliminary data.</text>
</comment>
<feature type="domain" description="CENP-V/GFA" evidence="5">
    <location>
        <begin position="4"/>
        <end position="114"/>
    </location>
</feature>
<keyword evidence="3" id="KW-0862">Zinc</keyword>
<evidence type="ECO:0000256" key="3">
    <source>
        <dbReference type="ARBA" id="ARBA00022833"/>
    </source>
</evidence>
<dbReference type="InterPro" id="IPR006913">
    <property type="entry name" value="CENP-V/GFA"/>
</dbReference>
<accession>A0ABU9ZGC3</accession>
<dbReference type="PROSITE" id="PS51891">
    <property type="entry name" value="CENP_V_GFA"/>
    <property type="match status" value="1"/>
</dbReference>
<evidence type="ECO:0000256" key="1">
    <source>
        <dbReference type="ARBA" id="ARBA00005495"/>
    </source>
</evidence>
<dbReference type="Pfam" id="PF04828">
    <property type="entry name" value="GFA"/>
    <property type="match status" value="1"/>
</dbReference>
<dbReference type="PANTHER" id="PTHR33337">
    <property type="entry name" value="GFA DOMAIN-CONTAINING PROTEIN"/>
    <property type="match status" value="1"/>
</dbReference>
<evidence type="ECO:0000256" key="4">
    <source>
        <dbReference type="ARBA" id="ARBA00023239"/>
    </source>
</evidence>
<evidence type="ECO:0000259" key="5">
    <source>
        <dbReference type="PROSITE" id="PS51891"/>
    </source>
</evidence>
<evidence type="ECO:0000313" key="7">
    <source>
        <dbReference type="Proteomes" id="UP001404845"/>
    </source>
</evidence>
<protein>
    <submittedName>
        <fullName evidence="6">GFA family protein</fullName>
    </submittedName>
</protein>
<name>A0ABU9ZGC3_9HYPH</name>
<keyword evidence="4" id="KW-0456">Lyase</keyword>
<dbReference type="EMBL" id="JAQYXL010000001">
    <property type="protein sequence ID" value="MEN3230323.1"/>
    <property type="molecule type" value="Genomic_DNA"/>
</dbReference>
<comment type="similarity">
    <text evidence="1">Belongs to the Gfa family.</text>
</comment>
<gene>
    <name evidence="6" type="ORF">PUR21_22225</name>
</gene>
<proteinExistence type="inferred from homology"/>
<organism evidence="6 7">
    <name type="scientific">Methylorubrum rhodesianum</name>
    <dbReference type="NCBI Taxonomy" id="29427"/>
    <lineage>
        <taxon>Bacteria</taxon>
        <taxon>Pseudomonadati</taxon>
        <taxon>Pseudomonadota</taxon>
        <taxon>Alphaproteobacteria</taxon>
        <taxon>Hyphomicrobiales</taxon>
        <taxon>Methylobacteriaceae</taxon>
        <taxon>Methylorubrum</taxon>
    </lineage>
</organism>
<dbReference type="PANTHER" id="PTHR33337:SF40">
    <property type="entry name" value="CENP-V_GFA DOMAIN-CONTAINING PROTEIN-RELATED"/>
    <property type="match status" value="1"/>
</dbReference>
<dbReference type="InterPro" id="IPR011057">
    <property type="entry name" value="Mss4-like_sf"/>
</dbReference>
<reference evidence="6 7" key="1">
    <citation type="journal article" date="2023" name="PLoS ONE">
        <title>Complete genome assembly of Hawai'i environmental nontuberculous mycobacteria reveals unexpected co-isolation with methylobacteria.</title>
        <authorList>
            <person name="Hendrix J."/>
            <person name="Epperson L.E."/>
            <person name="Tong E.I."/>
            <person name="Chan Y.L."/>
            <person name="Hasan N.A."/>
            <person name="Dawrs S.N."/>
            <person name="Norton G.J."/>
            <person name="Virdi R."/>
            <person name="Crooks J.L."/>
            <person name="Chan E.D."/>
            <person name="Honda J.R."/>
            <person name="Strong M."/>
        </authorList>
    </citation>
    <scope>NUCLEOTIDE SEQUENCE [LARGE SCALE GENOMIC DNA]</scope>
    <source>
        <strain evidence="6 7">NJH_HI01</strain>
    </source>
</reference>
<dbReference type="Proteomes" id="UP001404845">
    <property type="component" value="Unassembled WGS sequence"/>
</dbReference>
<keyword evidence="7" id="KW-1185">Reference proteome</keyword>
<dbReference type="RefSeq" id="WP_017484489.1">
    <property type="nucleotide sequence ID" value="NZ_JACHOS010000034.1"/>
</dbReference>